<evidence type="ECO:0000313" key="2">
    <source>
        <dbReference type="Proteomes" id="UP001501480"/>
    </source>
</evidence>
<dbReference type="EMBL" id="BAAAPY010000001">
    <property type="protein sequence ID" value="GAA2071560.1"/>
    <property type="molecule type" value="Genomic_DNA"/>
</dbReference>
<proteinExistence type="predicted"/>
<dbReference type="Proteomes" id="UP001501480">
    <property type="component" value="Unassembled WGS sequence"/>
</dbReference>
<accession>A0ABN2VX81</accession>
<sequence length="183" mass="18725">MLGAAVLGARTVAAADDRVTYWAVADDVTAGSSVSTEQLTPTRASLEGRVSDGVLRTDEELPAPVGELRWSQDLPAGTLLSAQHLDRSTDVDTTQLPLSVASGAAPTDLAGGDLVDVWIGPAPGETTADPARLVLESVRVVSEGTGVDGASARTVVVELGEVDLDGEVVASLSTGHVTLVRRS</sequence>
<name>A0ABN2VX81_9ACTN</name>
<evidence type="ECO:0008006" key="3">
    <source>
        <dbReference type="Google" id="ProtNLM"/>
    </source>
</evidence>
<reference evidence="1 2" key="1">
    <citation type="journal article" date="2019" name="Int. J. Syst. Evol. Microbiol.">
        <title>The Global Catalogue of Microorganisms (GCM) 10K type strain sequencing project: providing services to taxonomists for standard genome sequencing and annotation.</title>
        <authorList>
            <consortium name="The Broad Institute Genomics Platform"/>
            <consortium name="The Broad Institute Genome Sequencing Center for Infectious Disease"/>
            <person name="Wu L."/>
            <person name="Ma J."/>
        </authorList>
    </citation>
    <scope>NUCLEOTIDE SEQUENCE [LARGE SCALE GENOMIC DNA]</scope>
    <source>
        <strain evidence="1 2">JCM 15749</strain>
    </source>
</reference>
<gene>
    <name evidence="1" type="ORF">GCM10009821_06740</name>
</gene>
<protein>
    <recommendedName>
        <fullName evidence="3">SAF domain-containing protein</fullName>
    </recommendedName>
</protein>
<evidence type="ECO:0000313" key="1">
    <source>
        <dbReference type="EMBL" id="GAA2071560.1"/>
    </source>
</evidence>
<comment type="caution">
    <text evidence="1">The sequence shown here is derived from an EMBL/GenBank/DDBJ whole genome shotgun (WGS) entry which is preliminary data.</text>
</comment>
<keyword evidence="2" id="KW-1185">Reference proteome</keyword>
<organism evidence="1 2">
    <name type="scientific">Aeromicrobium halocynthiae</name>
    <dbReference type="NCBI Taxonomy" id="560557"/>
    <lineage>
        <taxon>Bacteria</taxon>
        <taxon>Bacillati</taxon>
        <taxon>Actinomycetota</taxon>
        <taxon>Actinomycetes</taxon>
        <taxon>Propionibacteriales</taxon>
        <taxon>Nocardioidaceae</taxon>
        <taxon>Aeromicrobium</taxon>
    </lineage>
</organism>